<comment type="caution">
    <text evidence="1">The sequence shown here is derived from an EMBL/GenBank/DDBJ whole genome shotgun (WGS) entry which is preliminary data.</text>
</comment>
<reference evidence="1" key="1">
    <citation type="submission" date="2024-02" db="EMBL/GenBank/DDBJ databases">
        <title>Metagenome Assembled Genome of Zalaria obscura JY119.</title>
        <authorList>
            <person name="Vighnesh L."/>
            <person name="Jagadeeshwari U."/>
            <person name="Venkata Ramana C."/>
            <person name="Sasikala C."/>
        </authorList>
    </citation>
    <scope>NUCLEOTIDE SEQUENCE</scope>
    <source>
        <strain evidence="1">JY119</strain>
    </source>
</reference>
<gene>
    <name evidence="1" type="ORF">M8818_000051</name>
</gene>
<name>A0ACC3SNI6_9PEZI</name>
<dbReference type="EMBL" id="JAMKPW020000001">
    <property type="protein sequence ID" value="KAK8221886.1"/>
    <property type="molecule type" value="Genomic_DNA"/>
</dbReference>
<evidence type="ECO:0000313" key="1">
    <source>
        <dbReference type="EMBL" id="KAK8221886.1"/>
    </source>
</evidence>
<evidence type="ECO:0000313" key="2">
    <source>
        <dbReference type="Proteomes" id="UP001320706"/>
    </source>
</evidence>
<keyword evidence="2" id="KW-1185">Reference proteome</keyword>
<accession>A0ACC3SNI6</accession>
<organism evidence="1 2">
    <name type="scientific">Zalaria obscura</name>
    <dbReference type="NCBI Taxonomy" id="2024903"/>
    <lineage>
        <taxon>Eukaryota</taxon>
        <taxon>Fungi</taxon>
        <taxon>Dikarya</taxon>
        <taxon>Ascomycota</taxon>
        <taxon>Pezizomycotina</taxon>
        <taxon>Dothideomycetes</taxon>
        <taxon>Dothideomycetidae</taxon>
        <taxon>Dothideales</taxon>
        <taxon>Zalariaceae</taxon>
        <taxon>Zalaria</taxon>
    </lineage>
</organism>
<sequence length="297" mass="33229">MDPVIRQNKERYKQPKAELKFSEMTEFQKELSINPYARALSQKVRYDCIIGTRLPMHFLVNFGLEFHQQPEDAKNTKKKAVVAAGGKKYSPALVPVPKAHQAGQQAHALALRHVIGSLDEKMSKKRGRWTSLLNQTLVDKAGVRERVSIVWNDGASEAHLHFMRDEAVKSLRWSFQRGAGARLVQRLEDGIDGSEEPQAKASKEPACVMLLSGTGGLDVPTLDHHCAIPHVVIKGKELPVYDLRRLLGEECLKTLTERSNFADAEVVTLSKSHLTAASHVNLLKLYQYMAESPVEYA</sequence>
<dbReference type="Proteomes" id="UP001320706">
    <property type="component" value="Unassembled WGS sequence"/>
</dbReference>
<protein>
    <submittedName>
        <fullName evidence="1">Uncharacterized protein</fullName>
    </submittedName>
</protein>
<proteinExistence type="predicted"/>